<evidence type="ECO:0000313" key="3">
    <source>
        <dbReference type="EMBL" id="PZR11854.1"/>
    </source>
</evidence>
<name>A0A2W5V7Q8_9BACT</name>
<dbReference type="SUPFAM" id="SSF52833">
    <property type="entry name" value="Thioredoxin-like"/>
    <property type="match status" value="1"/>
</dbReference>
<protein>
    <submittedName>
        <fullName evidence="3">Glutathione S-transferase family protein</fullName>
    </submittedName>
</protein>
<dbReference type="Pfam" id="PF13410">
    <property type="entry name" value="GST_C_2"/>
    <property type="match status" value="1"/>
</dbReference>
<dbReference type="SFLD" id="SFLDG01150">
    <property type="entry name" value="Main.1:_Beta-like"/>
    <property type="match status" value="1"/>
</dbReference>
<dbReference type="GO" id="GO:0016740">
    <property type="term" value="F:transferase activity"/>
    <property type="evidence" value="ECO:0007669"/>
    <property type="project" value="UniProtKB-KW"/>
</dbReference>
<reference evidence="3 4" key="1">
    <citation type="submission" date="2017-08" db="EMBL/GenBank/DDBJ databases">
        <title>Infants hospitalized years apart are colonized by the same room-sourced microbial strains.</title>
        <authorList>
            <person name="Brooks B."/>
            <person name="Olm M.R."/>
            <person name="Firek B.A."/>
            <person name="Baker R."/>
            <person name="Thomas B.C."/>
            <person name="Morowitz M.J."/>
            <person name="Banfield J.F."/>
        </authorList>
    </citation>
    <scope>NUCLEOTIDE SEQUENCE [LARGE SCALE GENOMIC DNA]</scope>
    <source>
        <strain evidence="3">S2_003_000_R2_14</strain>
    </source>
</reference>
<feature type="domain" description="GST C-terminal" evidence="2">
    <location>
        <begin position="85"/>
        <end position="197"/>
    </location>
</feature>
<sequence>MKLYFVPKTRSTRPRWLLEELGAPYELVMLDPAKGETRTDEHSARHPLQHVPVLETRDGSIFESAAIVLHLADLYPDKKMLGAPGTHQRALAYQWLFFAMTELEPPCIEFTRHKKAGTQDSEEANAVKARFSLAIRPLERRCSSSDYVVSDEFSATDVVLGSVLIWANAMGLISEAPHVSAYIERLKARPAYRKAIS</sequence>
<dbReference type="InterPro" id="IPR040079">
    <property type="entry name" value="Glutathione_S-Trfase"/>
</dbReference>
<dbReference type="SFLD" id="SFLDS00019">
    <property type="entry name" value="Glutathione_Transferase_(cytos"/>
    <property type="match status" value="1"/>
</dbReference>
<dbReference type="AlphaFoldDB" id="A0A2W5V7Q8"/>
<proteinExistence type="predicted"/>
<organism evidence="3 4">
    <name type="scientific">Archangium gephyra</name>
    <dbReference type="NCBI Taxonomy" id="48"/>
    <lineage>
        <taxon>Bacteria</taxon>
        <taxon>Pseudomonadati</taxon>
        <taxon>Myxococcota</taxon>
        <taxon>Myxococcia</taxon>
        <taxon>Myxococcales</taxon>
        <taxon>Cystobacterineae</taxon>
        <taxon>Archangiaceae</taxon>
        <taxon>Archangium</taxon>
    </lineage>
</organism>
<dbReference type="InterPro" id="IPR004045">
    <property type="entry name" value="Glutathione_S-Trfase_N"/>
</dbReference>
<dbReference type="Gene3D" id="1.20.1050.10">
    <property type="match status" value="1"/>
</dbReference>
<dbReference type="EMBL" id="QFQP01000013">
    <property type="protein sequence ID" value="PZR11854.1"/>
    <property type="molecule type" value="Genomic_DNA"/>
</dbReference>
<dbReference type="PROSITE" id="PS50404">
    <property type="entry name" value="GST_NTER"/>
    <property type="match status" value="1"/>
</dbReference>
<dbReference type="SFLD" id="SFLDG00358">
    <property type="entry name" value="Main_(cytGST)"/>
    <property type="match status" value="1"/>
</dbReference>
<accession>A0A2W5V7Q8</accession>
<comment type="caution">
    <text evidence="3">The sequence shown here is derived from an EMBL/GenBank/DDBJ whole genome shotgun (WGS) entry which is preliminary data.</text>
</comment>
<dbReference type="CDD" id="cd03046">
    <property type="entry name" value="GST_N_GTT1_like"/>
    <property type="match status" value="1"/>
</dbReference>
<dbReference type="Gene3D" id="3.40.30.10">
    <property type="entry name" value="Glutaredoxin"/>
    <property type="match status" value="1"/>
</dbReference>
<dbReference type="InterPro" id="IPR010987">
    <property type="entry name" value="Glutathione-S-Trfase_C-like"/>
</dbReference>
<gene>
    <name evidence="3" type="ORF">DI536_16090</name>
</gene>
<dbReference type="InterPro" id="IPR036249">
    <property type="entry name" value="Thioredoxin-like_sf"/>
</dbReference>
<dbReference type="Proteomes" id="UP000249061">
    <property type="component" value="Unassembled WGS sequence"/>
</dbReference>
<dbReference type="CDD" id="cd03207">
    <property type="entry name" value="GST_C_8"/>
    <property type="match status" value="1"/>
</dbReference>
<feature type="domain" description="GST N-terminal" evidence="1">
    <location>
        <begin position="1"/>
        <end position="79"/>
    </location>
</feature>
<dbReference type="PANTHER" id="PTHR44051:SF21">
    <property type="entry name" value="GLUTATHIONE S-TRANSFERASE FAMILY PROTEIN"/>
    <property type="match status" value="1"/>
</dbReference>
<keyword evidence="3" id="KW-0808">Transferase</keyword>
<evidence type="ECO:0000313" key="4">
    <source>
        <dbReference type="Proteomes" id="UP000249061"/>
    </source>
</evidence>
<dbReference type="PANTHER" id="PTHR44051">
    <property type="entry name" value="GLUTATHIONE S-TRANSFERASE-RELATED"/>
    <property type="match status" value="1"/>
</dbReference>
<evidence type="ECO:0000259" key="2">
    <source>
        <dbReference type="PROSITE" id="PS50405"/>
    </source>
</evidence>
<dbReference type="SUPFAM" id="SSF47616">
    <property type="entry name" value="GST C-terminal domain-like"/>
    <property type="match status" value="1"/>
</dbReference>
<evidence type="ECO:0000259" key="1">
    <source>
        <dbReference type="PROSITE" id="PS50404"/>
    </source>
</evidence>
<dbReference type="Pfam" id="PF02798">
    <property type="entry name" value="GST_N"/>
    <property type="match status" value="1"/>
</dbReference>
<dbReference type="PROSITE" id="PS50405">
    <property type="entry name" value="GST_CTER"/>
    <property type="match status" value="1"/>
</dbReference>
<dbReference type="InterPro" id="IPR036282">
    <property type="entry name" value="Glutathione-S-Trfase_C_sf"/>
</dbReference>